<dbReference type="Gene3D" id="2.30.110.10">
    <property type="entry name" value="Electron Transport, Fmn-binding Protein, Chain A"/>
    <property type="match status" value="1"/>
</dbReference>
<comment type="caution">
    <text evidence="3">The sequence shown here is derived from an EMBL/GenBank/DDBJ whole genome shotgun (WGS) entry which is preliminary data.</text>
</comment>
<dbReference type="Pfam" id="PF04075">
    <property type="entry name" value="F420H2_quin_red"/>
    <property type="match status" value="1"/>
</dbReference>
<organism evidence="3 4">
    <name type="scientific">Streptomyces alkaliterrae</name>
    <dbReference type="NCBI Taxonomy" id="2213162"/>
    <lineage>
        <taxon>Bacteria</taxon>
        <taxon>Bacillati</taxon>
        <taxon>Actinomycetota</taxon>
        <taxon>Actinomycetes</taxon>
        <taxon>Kitasatosporales</taxon>
        <taxon>Streptomycetaceae</taxon>
        <taxon>Streptomyces</taxon>
    </lineage>
</organism>
<dbReference type="PANTHER" id="PTHR39428:SF3">
    <property type="entry name" value="DEAZAFLAVIN-DEPENDENT NITROREDUCTASE"/>
    <property type="match status" value="1"/>
</dbReference>
<dbReference type="EMBL" id="JABJWZ010000389">
    <property type="protein sequence ID" value="MBB1256559.1"/>
    <property type="molecule type" value="Genomic_DNA"/>
</dbReference>
<evidence type="ECO:0000313" key="4">
    <source>
        <dbReference type="Proteomes" id="UP000525686"/>
    </source>
</evidence>
<protein>
    <submittedName>
        <fullName evidence="3">Nitroreductase family deazaflavin-dependent oxidoreductase</fullName>
    </submittedName>
</protein>
<gene>
    <name evidence="3" type="ORF">H3146_24885</name>
</gene>
<sequence length="160" mass="18518">MPDGNDRRPPRLPRRRLVRLFWSAHRRVYRLTRGRVGLWRPKGRRWGTMCLTTVGRRTGRERGVIVAYLEDGGNLVALAMNGWADAEPVWWLNLRENPDARVELKGGPRLVRARAASGPERERLWARWRQTEARLDDLAALRSRETAVVVLEPREPVAGR</sequence>
<dbReference type="GO" id="GO:0005886">
    <property type="term" value="C:plasma membrane"/>
    <property type="evidence" value="ECO:0007669"/>
    <property type="project" value="TreeGrafter"/>
</dbReference>
<comment type="catalytic activity">
    <reaction evidence="2">
        <text>oxidized coenzyme F420-(gamma-L-Glu)(n) + a quinol + H(+) = reduced coenzyme F420-(gamma-L-Glu)(n) + a quinone</text>
        <dbReference type="Rhea" id="RHEA:39663"/>
        <dbReference type="Rhea" id="RHEA-COMP:12939"/>
        <dbReference type="Rhea" id="RHEA-COMP:14378"/>
        <dbReference type="ChEBI" id="CHEBI:15378"/>
        <dbReference type="ChEBI" id="CHEBI:24646"/>
        <dbReference type="ChEBI" id="CHEBI:132124"/>
        <dbReference type="ChEBI" id="CHEBI:133980"/>
        <dbReference type="ChEBI" id="CHEBI:139511"/>
    </reaction>
</comment>
<dbReference type="AlphaFoldDB" id="A0A7W3WQG5"/>
<dbReference type="InterPro" id="IPR012349">
    <property type="entry name" value="Split_barrel_FMN-bd"/>
</dbReference>
<evidence type="ECO:0000313" key="3">
    <source>
        <dbReference type="EMBL" id="MBB1256559.1"/>
    </source>
</evidence>
<dbReference type="NCBIfam" id="TIGR00026">
    <property type="entry name" value="hi_GC_TIGR00026"/>
    <property type="match status" value="1"/>
</dbReference>
<dbReference type="RefSeq" id="WP_181355513.1">
    <property type="nucleotide sequence ID" value="NZ_JABJWZ010000389.1"/>
</dbReference>
<name>A0A7W3WQG5_9ACTN</name>
<dbReference type="GO" id="GO:0070967">
    <property type="term" value="F:coenzyme F420 binding"/>
    <property type="evidence" value="ECO:0007669"/>
    <property type="project" value="TreeGrafter"/>
</dbReference>
<accession>A0A7W3WQG5</accession>
<dbReference type="PANTHER" id="PTHR39428">
    <property type="entry name" value="F420H(2)-DEPENDENT QUINONE REDUCTASE RV1261C"/>
    <property type="match status" value="1"/>
</dbReference>
<evidence type="ECO:0000256" key="1">
    <source>
        <dbReference type="ARBA" id="ARBA00008710"/>
    </source>
</evidence>
<dbReference type="Proteomes" id="UP000525686">
    <property type="component" value="Unassembled WGS sequence"/>
</dbReference>
<dbReference type="GO" id="GO:0016491">
    <property type="term" value="F:oxidoreductase activity"/>
    <property type="evidence" value="ECO:0007669"/>
    <property type="project" value="InterPro"/>
</dbReference>
<comment type="similarity">
    <text evidence="1">Belongs to the F420H(2)-dependent quinone reductase family.</text>
</comment>
<proteinExistence type="inferred from homology"/>
<reference evidence="4" key="1">
    <citation type="submission" date="2020-05" db="EMBL/GenBank/DDBJ databases">
        <title>Classification of alakaliphilic streptomycetes isolated from an alkaline soil next to Lonar Crater, India and a proposal for the recognition of Streptomyces alkaliterrae sp. nov.</title>
        <authorList>
            <person name="Golinska P."/>
        </authorList>
    </citation>
    <scope>NUCLEOTIDE SEQUENCE [LARGE SCALE GENOMIC DNA]</scope>
    <source>
        <strain evidence="4">OF3</strain>
    </source>
</reference>
<dbReference type="InterPro" id="IPR004378">
    <property type="entry name" value="F420H2_quin_Rdtase"/>
</dbReference>
<evidence type="ECO:0000256" key="2">
    <source>
        <dbReference type="ARBA" id="ARBA00049106"/>
    </source>
</evidence>